<comment type="caution">
    <text evidence="1">The sequence shown here is derived from an EMBL/GenBank/DDBJ whole genome shotgun (WGS) entry which is preliminary data.</text>
</comment>
<proteinExistence type="predicted"/>
<dbReference type="AlphaFoldDB" id="A0A9N9I1C1"/>
<accession>A0A9N9I1C1</accession>
<dbReference type="EMBL" id="CAJVPY010010124">
    <property type="protein sequence ID" value="CAG8715708.1"/>
    <property type="molecule type" value="Genomic_DNA"/>
</dbReference>
<sequence>MATLDTPPTYPAFGMMDALKPKIHDQITPNSQIASYNQITSYSSTVPILPNMSSSMLSNQLPTLLPGFNPYIYPYSLFYYQMPQFQTTSSNISLKEFFSKLDQIHNSNGLYASFENSFEKYGVTVNGIKDLTDEQLDELGIIQFG</sequence>
<evidence type="ECO:0000313" key="2">
    <source>
        <dbReference type="Proteomes" id="UP000789405"/>
    </source>
</evidence>
<name>A0A9N9I1C1_9GLOM</name>
<evidence type="ECO:0000313" key="1">
    <source>
        <dbReference type="EMBL" id="CAG8715708.1"/>
    </source>
</evidence>
<keyword evidence="2" id="KW-1185">Reference proteome</keyword>
<gene>
    <name evidence="1" type="ORF">DERYTH_LOCUS13917</name>
</gene>
<reference evidence="1" key="1">
    <citation type="submission" date="2021-06" db="EMBL/GenBank/DDBJ databases">
        <authorList>
            <person name="Kallberg Y."/>
            <person name="Tangrot J."/>
            <person name="Rosling A."/>
        </authorList>
    </citation>
    <scope>NUCLEOTIDE SEQUENCE</scope>
    <source>
        <strain evidence="1">MA453B</strain>
    </source>
</reference>
<organism evidence="1 2">
    <name type="scientific">Dentiscutata erythropus</name>
    <dbReference type="NCBI Taxonomy" id="1348616"/>
    <lineage>
        <taxon>Eukaryota</taxon>
        <taxon>Fungi</taxon>
        <taxon>Fungi incertae sedis</taxon>
        <taxon>Mucoromycota</taxon>
        <taxon>Glomeromycotina</taxon>
        <taxon>Glomeromycetes</taxon>
        <taxon>Diversisporales</taxon>
        <taxon>Gigasporaceae</taxon>
        <taxon>Dentiscutata</taxon>
    </lineage>
</organism>
<protein>
    <submittedName>
        <fullName evidence="1">9652_t:CDS:1</fullName>
    </submittedName>
</protein>
<dbReference type="OrthoDB" id="2406270at2759"/>
<dbReference type="Proteomes" id="UP000789405">
    <property type="component" value="Unassembled WGS sequence"/>
</dbReference>